<organism evidence="3 4">
    <name type="scientific">Eiseniibacteriota bacterium</name>
    <dbReference type="NCBI Taxonomy" id="2212470"/>
    <lineage>
        <taxon>Bacteria</taxon>
        <taxon>Candidatus Eiseniibacteriota</taxon>
    </lineage>
</organism>
<gene>
    <name evidence="3" type="ORF">KJ970_14670</name>
</gene>
<keyword evidence="2" id="KW-0812">Transmembrane</keyword>
<feature type="compositionally biased region" description="Polar residues" evidence="1">
    <location>
        <begin position="43"/>
        <end position="55"/>
    </location>
</feature>
<protein>
    <submittedName>
        <fullName evidence="3">Uncharacterized protein</fullName>
    </submittedName>
</protein>
<evidence type="ECO:0000256" key="2">
    <source>
        <dbReference type="SAM" id="Phobius"/>
    </source>
</evidence>
<sequence length="300" mass="32561">MIGLTLMCCAGPLSAQTADADATSPYDGVTWARDQGPGPESVPKSSVDTGDQSASGLFHQDGGVISDGEERSAGILRDSASFPVALIWGVFGGFIGAALFVKGQRRLLKTGRLRKGDEGSKGPLQANQEAVLKALQDLEVMATRWKEAGIQSLTPAGTAQEPEMAGNPIAESRPVRESRPVTESRPIRQPVLRPPSLGFAHDPEPLPTGRRLDNRPTRRPVLGIKEQVQQLVQQGEGIEQIARRLRISRESVRLFFQSDAEFPDPKSRKVMNGEKIESRAALHQRIPPNIIKEKGLQNGR</sequence>
<keyword evidence="2" id="KW-1133">Transmembrane helix</keyword>
<feature type="region of interest" description="Disordered" evidence="1">
    <location>
        <begin position="153"/>
        <end position="216"/>
    </location>
</feature>
<feature type="compositionally biased region" description="Basic and acidic residues" evidence="1">
    <location>
        <begin position="173"/>
        <end position="186"/>
    </location>
</feature>
<proteinExistence type="predicted"/>
<accession>A0A948RYW8</accession>
<comment type="caution">
    <text evidence="3">The sequence shown here is derived from an EMBL/GenBank/DDBJ whole genome shotgun (WGS) entry which is preliminary data.</text>
</comment>
<dbReference type="Proteomes" id="UP000777784">
    <property type="component" value="Unassembled WGS sequence"/>
</dbReference>
<keyword evidence="2" id="KW-0472">Membrane</keyword>
<dbReference type="AlphaFoldDB" id="A0A948RYW8"/>
<evidence type="ECO:0000313" key="3">
    <source>
        <dbReference type="EMBL" id="MBU2692162.1"/>
    </source>
</evidence>
<reference evidence="3" key="1">
    <citation type="submission" date="2021-05" db="EMBL/GenBank/DDBJ databases">
        <title>Energy efficiency and biological interactions define the core microbiome of deep oligotrophic groundwater.</title>
        <authorList>
            <person name="Mehrshad M."/>
            <person name="Lopez-Fernandez M."/>
            <person name="Bell E."/>
            <person name="Bernier-Latmani R."/>
            <person name="Bertilsson S."/>
            <person name="Dopson M."/>
        </authorList>
    </citation>
    <scope>NUCLEOTIDE SEQUENCE</scope>
    <source>
        <strain evidence="3">Modern_marine.mb.64</strain>
    </source>
</reference>
<evidence type="ECO:0000313" key="4">
    <source>
        <dbReference type="Proteomes" id="UP000777784"/>
    </source>
</evidence>
<evidence type="ECO:0000256" key="1">
    <source>
        <dbReference type="SAM" id="MobiDB-lite"/>
    </source>
</evidence>
<feature type="transmembrane region" description="Helical" evidence="2">
    <location>
        <begin position="80"/>
        <end position="101"/>
    </location>
</feature>
<name>A0A948RYW8_UNCEI</name>
<feature type="region of interest" description="Disordered" evidence="1">
    <location>
        <begin position="26"/>
        <end position="65"/>
    </location>
</feature>
<dbReference type="EMBL" id="JAHJDP010000085">
    <property type="protein sequence ID" value="MBU2692162.1"/>
    <property type="molecule type" value="Genomic_DNA"/>
</dbReference>